<sequence length="312" mass="30595">MNGGAGGADVRRGVLLGVTSAAAFGTLGIWGKLAGQAGLASFTTLGWRFLIVAALLLPLSSRGITGAQRARMLGVGLLYTLATTCYFGALERVSAGATSLLLYLAPAFVILLSWGLGRAPRRTQLGAVALAGAGLALVVGLPSAADRDAAGLGFAAGAGALYAGYLVASERLLGGVSALAATAHMALVSGVVFAVLAAAQGALHVPVGAVQWGPILALALLPTIVAVPALYGAVRALGATRASLLGTLEPLVTVALAAVILREQPGPGAALGGLLILAGALLAQWPAKATPAAAAPAGADAAAARTPRGPER</sequence>
<dbReference type="Pfam" id="PF00892">
    <property type="entry name" value="EamA"/>
    <property type="match status" value="2"/>
</dbReference>
<keyword evidence="5" id="KW-1185">Reference proteome</keyword>
<keyword evidence="2" id="KW-1133">Transmembrane helix</keyword>
<dbReference type="PATRIC" id="fig|1309411.5.peg.1798"/>
<dbReference type="AlphaFoldDB" id="A0A0F7JLL7"/>
<feature type="region of interest" description="Disordered" evidence="1">
    <location>
        <begin position="293"/>
        <end position="312"/>
    </location>
</feature>
<feature type="transmembrane region" description="Helical" evidence="2">
    <location>
        <begin position="149"/>
        <end position="168"/>
    </location>
</feature>
<evidence type="ECO:0000313" key="4">
    <source>
        <dbReference type="EMBL" id="AKH17136.1"/>
    </source>
</evidence>
<protein>
    <recommendedName>
        <fullName evidence="3">EamA domain-containing protein</fullName>
    </recommendedName>
</protein>
<organism evidence="4 5">
    <name type="scientific">Deinococcus soli</name>
    <name type="common">ex Cha et al. 2016</name>
    <dbReference type="NCBI Taxonomy" id="1309411"/>
    <lineage>
        <taxon>Bacteria</taxon>
        <taxon>Thermotogati</taxon>
        <taxon>Deinococcota</taxon>
        <taxon>Deinococci</taxon>
        <taxon>Deinococcales</taxon>
        <taxon>Deinococcaceae</taxon>
        <taxon>Deinococcus</taxon>
    </lineage>
</organism>
<evidence type="ECO:0000313" key="5">
    <source>
        <dbReference type="Proteomes" id="UP000034024"/>
    </source>
</evidence>
<evidence type="ECO:0000256" key="1">
    <source>
        <dbReference type="SAM" id="MobiDB-lite"/>
    </source>
</evidence>
<keyword evidence="2" id="KW-0812">Transmembrane</keyword>
<accession>A0A0F7JLL7</accession>
<dbReference type="RefSeq" id="WP_046843706.1">
    <property type="nucleotide sequence ID" value="NZ_CP011389.1"/>
</dbReference>
<evidence type="ECO:0000256" key="2">
    <source>
        <dbReference type="SAM" id="Phobius"/>
    </source>
</evidence>
<dbReference type="SUPFAM" id="SSF103481">
    <property type="entry name" value="Multidrug resistance efflux transporter EmrE"/>
    <property type="match status" value="2"/>
</dbReference>
<dbReference type="KEGG" id="dch:SY84_08820"/>
<dbReference type="GO" id="GO:0016020">
    <property type="term" value="C:membrane"/>
    <property type="evidence" value="ECO:0007669"/>
    <property type="project" value="InterPro"/>
</dbReference>
<name>A0A0F7JLL7_9DEIO</name>
<feature type="domain" description="EamA" evidence="3">
    <location>
        <begin position="12"/>
        <end position="139"/>
    </location>
</feature>
<dbReference type="EMBL" id="CP011389">
    <property type="protein sequence ID" value="AKH17136.1"/>
    <property type="molecule type" value="Genomic_DNA"/>
</dbReference>
<dbReference type="PANTHER" id="PTHR22911">
    <property type="entry name" value="ACYL-MALONYL CONDENSING ENZYME-RELATED"/>
    <property type="match status" value="1"/>
</dbReference>
<dbReference type="InterPro" id="IPR037185">
    <property type="entry name" value="EmrE-like"/>
</dbReference>
<feature type="transmembrane region" description="Helical" evidence="2">
    <location>
        <begin position="70"/>
        <end position="89"/>
    </location>
</feature>
<gene>
    <name evidence="4" type="ORF">SY84_08820</name>
</gene>
<reference evidence="4 5" key="1">
    <citation type="submission" date="2015-01" db="EMBL/GenBank/DDBJ databases">
        <title>Deinococcus soli/N5/whole genome sequencing.</title>
        <authorList>
            <person name="Kim M.K."/>
            <person name="Srinivasan S."/>
            <person name="Lee J.-J."/>
        </authorList>
    </citation>
    <scope>NUCLEOTIDE SEQUENCE [LARGE SCALE GENOMIC DNA]</scope>
    <source>
        <strain evidence="4 5">N5</strain>
    </source>
</reference>
<dbReference type="Proteomes" id="UP000034024">
    <property type="component" value="Chromosome"/>
</dbReference>
<feature type="transmembrane region" description="Helical" evidence="2">
    <location>
        <begin position="37"/>
        <end position="58"/>
    </location>
</feature>
<dbReference type="PANTHER" id="PTHR22911:SF79">
    <property type="entry name" value="MOBA-LIKE NTP TRANSFERASE DOMAIN-CONTAINING PROTEIN"/>
    <property type="match status" value="1"/>
</dbReference>
<keyword evidence="2" id="KW-0472">Membrane</keyword>
<feature type="domain" description="EamA" evidence="3">
    <location>
        <begin position="151"/>
        <end position="282"/>
    </location>
</feature>
<feature type="transmembrane region" description="Helical" evidence="2">
    <location>
        <begin position="125"/>
        <end position="143"/>
    </location>
</feature>
<feature type="transmembrane region" description="Helical" evidence="2">
    <location>
        <begin position="175"/>
        <end position="199"/>
    </location>
</feature>
<feature type="transmembrane region" description="Helical" evidence="2">
    <location>
        <begin position="95"/>
        <end position="116"/>
    </location>
</feature>
<dbReference type="OrthoDB" id="67820at2"/>
<feature type="transmembrane region" description="Helical" evidence="2">
    <location>
        <begin position="12"/>
        <end position="31"/>
    </location>
</feature>
<proteinExistence type="predicted"/>
<evidence type="ECO:0000259" key="3">
    <source>
        <dbReference type="Pfam" id="PF00892"/>
    </source>
</evidence>
<dbReference type="InterPro" id="IPR000620">
    <property type="entry name" value="EamA_dom"/>
</dbReference>
<feature type="transmembrane region" description="Helical" evidence="2">
    <location>
        <begin position="211"/>
        <end position="231"/>
    </location>
</feature>